<dbReference type="EMBL" id="CP003423">
    <property type="protein sequence ID" value="AFH42724.1"/>
    <property type="molecule type" value="Genomic_DNA"/>
</dbReference>
<keyword evidence="2" id="KW-1185">Reference proteome</keyword>
<dbReference type="eggNOG" id="arCOG03878">
    <property type="taxonomic scope" value="Archaea"/>
</dbReference>
<name>I0A167_FERFK</name>
<reference evidence="2" key="1">
    <citation type="submission" date="2012-03" db="EMBL/GenBank/DDBJ databases">
        <title>Fervidicoccus fontis complete genome analysis confirms its distinct phylogenetic position and predicts its environmental function.</title>
        <authorList>
            <person name="Lebedinsky A.V."/>
            <person name="Mardanov A.V."/>
            <person name="Gumerov V.M."/>
            <person name="Beletsky A.V."/>
            <person name="Kublanov I.V."/>
            <person name="Perevalova A.A."/>
            <person name="Bonch-Osmolovskaya E.A."/>
            <person name="Ravin N.V."/>
            <person name="Skryabin K.G."/>
        </authorList>
    </citation>
    <scope>NUCLEOTIDE SEQUENCE [LARGE SCALE GENOMIC DNA]</scope>
    <source>
        <strain evidence="2">DSM 19380 / VKM B-2539 / Kam940</strain>
    </source>
</reference>
<dbReference type="KEGG" id="ffo:FFONT_0736"/>
<protein>
    <submittedName>
        <fullName evidence="1">Uncharacterized protein</fullName>
    </submittedName>
</protein>
<evidence type="ECO:0000313" key="2">
    <source>
        <dbReference type="Proteomes" id="UP000007391"/>
    </source>
</evidence>
<dbReference type="HOGENOM" id="CLU_163797_0_0_2"/>
<reference evidence="1 2" key="2">
    <citation type="journal article" date="2014" name="Extremophiles">
        <title>Analysis of the complete genome of Fervidococcus fontis confirms the distinct phylogenetic position of the order Fervidicoccales and suggests its environmental function.</title>
        <authorList>
            <person name="Lebedinsky A.V."/>
            <person name="Mardanov A.V."/>
            <person name="Kublanov I.V."/>
            <person name="Gumerov V.M."/>
            <person name="Beletsky A.V."/>
            <person name="Perevalova A.A."/>
            <person name="Bidzhieva S.Kh."/>
            <person name="Bonch-Osmolovskaya E.A."/>
            <person name="Skryabin K.G."/>
            <person name="Ravin N.V."/>
        </authorList>
    </citation>
    <scope>NUCLEOTIDE SEQUENCE [LARGE SCALE GENOMIC DNA]</scope>
    <source>
        <strain evidence="2">DSM 19380 / VKM B-2539 / Kam940</strain>
    </source>
</reference>
<dbReference type="AlphaFoldDB" id="I0A167"/>
<dbReference type="InParanoid" id="I0A167"/>
<organism evidence="1 2">
    <name type="scientific">Fervidicoccus fontis (strain DSM 19380 / JCM 18336 / VKM B-2539 / Kam940)</name>
    <dbReference type="NCBI Taxonomy" id="1163730"/>
    <lineage>
        <taxon>Archaea</taxon>
        <taxon>Thermoproteota</taxon>
        <taxon>Thermoprotei</taxon>
        <taxon>Fervidicoccales</taxon>
        <taxon>Fervidicoccaceae</taxon>
        <taxon>Fervidicoccus</taxon>
    </lineage>
</organism>
<accession>I0A167</accession>
<proteinExistence type="predicted"/>
<dbReference type="Proteomes" id="UP000007391">
    <property type="component" value="Chromosome"/>
</dbReference>
<evidence type="ECO:0000313" key="1">
    <source>
        <dbReference type="EMBL" id="AFH42724.1"/>
    </source>
</evidence>
<gene>
    <name evidence="1" type="ordered locus">FFONT_0736</name>
</gene>
<sequence length="123" mass="14741">MRKMKLKEIYEDEEVVVEVGPHDDEIPELIMDLFKKKQRPLTWQQLREHFSAIIGEDRLRRALRQLVSEERLVQLNRTTYADPETLTPEIIEELENKRRISSTRARNYIYDAMKKKSINGEKN</sequence>